<protein>
    <submittedName>
        <fullName evidence="2">Uncharacterized protein</fullName>
    </submittedName>
</protein>
<accession>A0A8W8JB77</accession>
<evidence type="ECO:0000313" key="2">
    <source>
        <dbReference type="EnsemblMetazoa" id="G18235.1:cds"/>
    </source>
</evidence>
<name>A0A8W8JB77_MAGGI</name>
<keyword evidence="3" id="KW-1185">Reference proteome</keyword>
<evidence type="ECO:0000313" key="3">
    <source>
        <dbReference type="Proteomes" id="UP000005408"/>
    </source>
</evidence>
<keyword evidence="1" id="KW-0732">Signal</keyword>
<feature type="signal peptide" evidence="1">
    <location>
        <begin position="1"/>
        <end position="19"/>
    </location>
</feature>
<proteinExistence type="predicted"/>
<sequence length="121" mass="13868">MKILLAVIVVLFETDICHCRKCEGGNNTSCCSGHIWNAELKSCTRYHGQHCKSQCLYPLYGKHCQMVCMCKENDCHHAHGCYNTNQKRNGLYTVDILRKIILGNNDKRTENPCEPINIRSH</sequence>
<evidence type="ECO:0000256" key="1">
    <source>
        <dbReference type="SAM" id="SignalP"/>
    </source>
</evidence>
<reference evidence="2" key="1">
    <citation type="submission" date="2022-08" db="UniProtKB">
        <authorList>
            <consortium name="EnsemblMetazoa"/>
        </authorList>
    </citation>
    <scope>IDENTIFICATION</scope>
    <source>
        <strain evidence="2">05x7-T-G4-1.051#20</strain>
    </source>
</reference>
<dbReference type="Proteomes" id="UP000005408">
    <property type="component" value="Unassembled WGS sequence"/>
</dbReference>
<dbReference type="EnsemblMetazoa" id="G18235.1">
    <property type="protein sequence ID" value="G18235.1:cds"/>
    <property type="gene ID" value="G18235"/>
</dbReference>
<dbReference type="AlphaFoldDB" id="A0A8W8JB77"/>
<organism evidence="2 3">
    <name type="scientific">Magallana gigas</name>
    <name type="common">Pacific oyster</name>
    <name type="synonym">Crassostrea gigas</name>
    <dbReference type="NCBI Taxonomy" id="29159"/>
    <lineage>
        <taxon>Eukaryota</taxon>
        <taxon>Metazoa</taxon>
        <taxon>Spiralia</taxon>
        <taxon>Lophotrochozoa</taxon>
        <taxon>Mollusca</taxon>
        <taxon>Bivalvia</taxon>
        <taxon>Autobranchia</taxon>
        <taxon>Pteriomorphia</taxon>
        <taxon>Ostreida</taxon>
        <taxon>Ostreoidea</taxon>
        <taxon>Ostreidae</taxon>
        <taxon>Magallana</taxon>
    </lineage>
</organism>
<feature type="chain" id="PRO_5036498992" evidence="1">
    <location>
        <begin position="20"/>
        <end position="121"/>
    </location>
</feature>